<evidence type="ECO:0000256" key="7">
    <source>
        <dbReference type="SAM" id="MobiDB-lite"/>
    </source>
</evidence>
<proteinExistence type="inferred from homology"/>
<evidence type="ECO:0000256" key="2">
    <source>
        <dbReference type="ARBA" id="ARBA00022730"/>
    </source>
</evidence>
<dbReference type="PANTHER" id="PTHR10746">
    <property type="entry name" value="50S RIBOSOMAL PROTEIN L4"/>
    <property type="match status" value="1"/>
</dbReference>
<dbReference type="FunFam" id="3.40.1370.10:FF:000004">
    <property type="entry name" value="50S ribosomal protein L4"/>
    <property type="match status" value="1"/>
</dbReference>
<keyword evidence="2" id="KW-0699">rRNA-binding</keyword>
<dbReference type="EMBL" id="CAFBMQ010000397">
    <property type="protein sequence ID" value="CAB4932746.1"/>
    <property type="molecule type" value="Genomic_DNA"/>
</dbReference>
<feature type="compositionally biased region" description="Polar residues" evidence="7">
    <location>
        <begin position="58"/>
        <end position="69"/>
    </location>
</feature>
<reference evidence="8" key="1">
    <citation type="submission" date="2020-05" db="EMBL/GenBank/DDBJ databases">
        <authorList>
            <person name="Chiriac C."/>
            <person name="Salcher M."/>
            <person name="Ghai R."/>
            <person name="Kavagutti S V."/>
        </authorList>
    </citation>
    <scope>NUCLEOTIDE SEQUENCE</scope>
</reference>
<dbReference type="GO" id="GO:0005840">
    <property type="term" value="C:ribosome"/>
    <property type="evidence" value="ECO:0007669"/>
    <property type="project" value="UniProtKB-KW"/>
</dbReference>
<keyword evidence="3" id="KW-0694">RNA-binding</keyword>
<evidence type="ECO:0000256" key="5">
    <source>
        <dbReference type="ARBA" id="ARBA00023274"/>
    </source>
</evidence>
<evidence type="ECO:0000256" key="3">
    <source>
        <dbReference type="ARBA" id="ARBA00022884"/>
    </source>
</evidence>
<dbReference type="SUPFAM" id="SSF52166">
    <property type="entry name" value="Ribosomal protein L4"/>
    <property type="match status" value="1"/>
</dbReference>
<dbReference type="GO" id="GO:1990904">
    <property type="term" value="C:ribonucleoprotein complex"/>
    <property type="evidence" value="ECO:0007669"/>
    <property type="project" value="UniProtKB-KW"/>
</dbReference>
<accession>A0A6J7IPZ7</accession>
<organism evidence="8">
    <name type="scientific">freshwater metagenome</name>
    <dbReference type="NCBI Taxonomy" id="449393"/>
    <lineage>
        <taxon>unclassified sequences</taxon>
        <taxon>metagenomes</taxon>
        <taxon>ecological metagenomes</taxon>
    </lineage>
</organism>
<dbReference type="Gene3D" id="3.40.1370.10">
    <property type="match status" value="1"/>
</dbReference>
<protein>
    <recommendedName>
        <fullName evidence="6">50S ribosomal protein L4</fullName>
    </recommendedName>
</protein>
<dbReference type="GO" id="GO:0006412">
    <property type="term" value="P:translation"/>
    <property type="evidence" value="ECO:0007669"/>
    <property type="project" value="InterPro"/>
</dbReference>
<evidence type="ECO:0000256" key="6">
    <source>
        <dbReference type="ARBA" id="ARBA00035462"/>
    </source>
</evidence>
<dbReference type="HAMAP" id="MF_01328_B">
    <property type="entry name" value="Ribosomal_uL4_B"/>
    <property type="match status" value="1"/>
</dbReference>
<keyword evidence="5" id="KW-0687">Ribonucleoprotein</keyword>
<dbReference type="InterPro" id="IPR002136">
    <property type="entry name" value="Ribosomal_uL4"/>
</dbReference>
<gene>
    <name evidence="8" type="ORF">UFOPK3609_02024</name>
</gene>
<dbReference type="PANTHER" id="PTHR10746:SF6">
    <property type="entry name" value="LARGE RIBOSOMAL SUBUNIT PROTEIN UL4M"/>
    <property type="match status" value="1"/>
</dbReference>
<evidence type="ECO:0000313" key="8">
    <source>
        <dbReference type="EMBL" id="CAB4932746.1"/>
    </source>
</evidence>
<dbReference type="NCBIfam" id="TIGR03953">
    <property type="entry name" value="rplD_bact"/>
    <property type="match status" value="1"/>
</dbReference>
<keyword evidence="4" id="KW-0689">Ribosomal protein</keyword>
<evidence type="ECO:0000256" key="1">
    <source>
        <dbReference type="ARBA" id="ARBA00010528"/>
    </source>
</evidence>
<dbReference type="InterPro" id="IPR013005">
    <property type="entry name" value="Ribosomal_uL4-like"/>
</dbReference>
<evidence type="ECO:0000256" key="4">
    <source>
        <dbReference type="ARBA" id="ARBA00022980"/>
    </source>
</evidence>
<feature type="region of interest" description="Disordered" evidence="7">
    <location>
        <begin position="217"/>
        <end position="258"/>
    </location>
</feature>
<comment type="similarity">
    <text evidence="1">Belongs to the universal ribosomal protein uL4 family.</text>
</comment>
<dbReference type="GO" id="GO:0019843">
    <property type="term" value="F:rRNA binding"/>
    <property type="evidence" value="ECO:0007669"/>
    <property type="project" value="UniProtKB-KW"/>
</dbReference>
<name>A0A6J7IPZ7_9ZZZZ</name>
<sequence>MTSSQTTERADRSVDVVDATGKKTGTATLPGALFDANANVSLMHQVVVAQLAAARQGTHATKTRAQVSGTGAKPYRQKGTGRARQGSLRAPQFEGGGISHGPQPRSYDQRTPKKMKAAALRGALSDRAREDRVHVVSAFVAGDAPSTKSALAALDAISTAKRVLVVLDRDDVLNWVSLRNVPRVHLIEAGQLNTYDVLCADEVVFTEAALAEYVAGPAKGGRGSASSSELPDLETHEIDSEVPSVAPATAPADTEEKA</sequence>
<dbReference type="GO" id="GO:0003735">
    <property type="term" value="F:structural constituent of ribosome"/>
    <property type="evidence" value="ECO:0007669"/>
    <property type="project" value="InterPro"/>
</dbReference>
<dbReference type="InterPro" id="IPR023574">
    <property type="entry name" value="Ribosomal_uL4_dom_sf"/>
</dbReference>
<dbReference type="Pfam" id="PF00573">
    <property type="entry name" value="Ribosomal_L4"/>
    <property type="match status" value="1"/>
</dbReference>
<feature type="region of interest" description="Disordered" evidence="7">
    <location>
        <begin position="55"/>
        <end position="110"/>
    </location>
</feature>
<dbReference type="AlphaFoldDB" id="A0A6J7IPZ7"/>